<feature type="domain" description="Glucose-methanol-choline oxidoreductase N-terminal" evidence="4">
    <location>
        <begin position="113"/>
        <end position="136"/>
    </location>
</feature>
<feature type="signal peptide" evidence="3">
    <location>
        <begin position="1"/>
        <end position="22"/>
    </location>
</feature>
<keyword evidence="3" id="KW-0732">Signal</keyword>
<dbReference type="GO" id="GO:0016614">
    <property type="term" value="F:oxidoreductase activity, acting on CH-OH group of donors"/>
    <property type="evidence" value="ECO:0007669"/>
    <property type="project" value="InterPro"/>
</dbReference>
<dbReference type="STRING" id="1076935.U4KXZ2"/>
<keyword evidence="6" id="KW-1185">Reference proteome</keyword>
<dbReference type="Gene3D" id="3.50.50.60">
    <property type="entry name" value="FAD/NAD(P)-binding domain"/>
    <property type="match status" value="1"/>
</dbReference>
<evidence type="ECO:0000256" key="2">
    <source>
        <dbReference type="RuleBase" id="RU003968"/>
    </source>
</evidence>
<protein>
    <submittedName>
        <fullName evidence="5">Similar to Glucose oxidase acc. no. P81156</fullName>
    </submittedName>
</protein>
<dbReference type="PANTHER" id="PTHR11552:SF115">
    <property type="entry name" value="DEHYDROGENASE XPTC-RELATED"/>
    <property type="match status" value="1"/>
</dbReference>
<dbReference type="SUPFAM" id="SSF51905">
    <property type="entry name" value="FAD/NAD(P)-binding domain"/>
    <property type="match status" value="1"/>
</dbReference>
<dbReference type="InterPro" id="IPR000172">
    <property type="entry name" value="GMC_OxRdtase_N"/>
</dbReference>
<evidence type="ECO:0000313" key="6">
    <source>
        <dbReference type="Proteomes" id="UP000018144"/>
    </source>
</evidence>
<proteinExistence type="inferred from homology"/>
<dbReference type="Gene3D" id="3.30.560.10">
    <property type="entry name" value="Glucose Oxidase, domain 3"/>
    <property type="match status" value="1"/>
</dbReference>
<dbReference type="GO" id="GO:0044550">
    <property type="term" value="P:secondary metabolite biosynthetic process"/>
    <property type="evidence" value="ECO:0007669"/>
    <property type="project" value="TreeGrafter"/>
</dbReference>
<dbReference type="Pfam" id="PF00732">
    <property type="entry name" value="GMC_oxred_N"/>
    <property type="match status" value="1"/>
</dbReference>
<name>U4KXZ2_PYROM</name>
<dbReference type="InterPro" id="IPR012132">
    <property type="entry name" value="GMC_OxRdtase"/>
</dbReference>
<dbReference type="OrthoDB" id="4815907at2759"/>
<dbReference type="GO" id="GO:0050660">
    <property type="term" value="F:flavin adenine dinucleotide binding"/>
    <property type="evidence" value="ECO:0007669"/>
    <property type="project" value="InterPro"/>
</dbReference>
<gene>
    <name evidence="5" type="ORF">PCON_06398</name>
</gene>
<dbReference type="EMBL" id="HF935315">
    <property type="protein sequence ID" value="CCX06811.1"/>
    <property type="molecule type" value="Genomic_DNA"/>
</dbReference>
<organism evidence="5 6">
    <name type="scientific">Pyronema omphalodes (strain CBS 100304)</name>
    <name type="common">Pyronema confluens</name>
    <dbReference type="NCBI Taxonomy" id="1076935"/>
    <lineage>
        <taxon>Eukaryota</taxon>
        <taxon>Fungi</taxon>
        <taxon>Dikarya</taxon>
        <taxon>Ascomycota</taxon>
        <taxon>Pezizomycotina</taxon>
        <taxon>Pezizomycetes</taxon>
        <taxon>Pezizales</taxon>
        <taxon>Pyronemataceae</taxon>
        <taxon>Pyronema</taxon>
    </lineage>
</organism>
<dbReference type="PROSITE" id="PS00623">
    <property type="entry name" value="GMC_OXRED_1"/>
    <property type="match status" value="1"/>
</dbReference>
<dbReference type="AlphaFoldDB" id="U4KXZ2"/>
<comment type="similarity">
    <text evidence="1 2">Belongs to the GMC oxidoreductase family.</text>
</comment>
<dbReference type="PANTHER" id="PTHR11552">
    <property type="entry name" value="GLUCOSE-METHANOL-CHOLINE GMC OXIDOREDUCTASE"/>
    <property type="match status" value="1"/>
</dbReference>
<evidence type="ECO:0000256" key="1">
    <source>
        <dbReference type="ARBA" id="ARBA00010790"/>
    </source>
</evidence>
<keyword evidence="2" id="KW-0274">FAD</keyword>
<evidence type="ECO:0000256" key="3">
    <source>
        <dbReference type="SAM" id="SignalP"/>
    </source>
</evidence>
<evidence type="ECO:0000313" key="5">
    <source>
        <dbReference type="EMBL" id="CCX06811.1"/>
    </source>
</evidence>
<dbReference type="eggNOG" id="KOG1238">
    <property type="taxonomic scope" value="Eukaryota"/>
</dbReference>
<feature type="chain" id="PRO_5004650854" evidence="3">
    <location>
        <begin position="23"/>
        <end position="280"/>
    </location>
</feature>
<keyword evidence="2" id="KW-0285">Flavoprotein</keyword>
<accession>U4KXZ2</accession>
<reference evidence="5 6" key="1">
    <citation type="journal article" date="2013" name="PLoS Genet.">
        <title>The genome and development-dependent transcriptomes of Pyronema confluens: a window into fungal evolution.</title>
        <authorList>
            <person name="Traeger S."/>
            <person name="Altegoer F."/>
            <person name="Freitag M."/>
            <person name="Gabaldon T."/>
            <person name="Kempken F."/>
            <person name="Kumar A."/>
            <person name="Marcet-Houben M."/>
            <person name="Poggeler S."/>
            <person name="Stajich J.E."/>
            <person name="Nowrousian M."/>
        </authorList>
    </citation>
    <scope>NUCLEOTIDE SEQUENCE [LARGE SCALE GENOMIC DNA]</scope>
    <source>
        <strain evidence="6">CBS 100304</strain>
        <tissue evidence="5">Vegetative mycelium</tissue>
    </source>
</reference>
<sequence>MRFPSSHLQTLAITCLFTLTTALPATVIKREEDLKSSYDYIIVGGGTSGLVIANRLTEDPKTTVLVIEAEFHLSKKMKSFPGYVGRTGAKYEWGYNTSAISGLNDRKFRIPAAKVVGGGSVINGMFYTRGSKEDYDSWEKLGNPGWGWEDLRKWFNKSETFHRQPEDSGVTFDLSTHGTTGPIQTSYPPLRYPQLRESWFLIHVNHELSLTAGVRAEKIINAMKSFGIPTALDGTNGHSLGKFWVLNTLDPRNQTRSYAQLIMTQPSRGKLSFDHTATSY</sequence>
<evidence type="ECO:0000259" key="4">
    <source>
        <dbReference type="PROSITE" id="PS00623"/>
    </source>
</evidence>
<dbReference type="Proteomes" id="UP000018144">
    <property type="component" value="Unassembled WGS sequence"/>
</dbReference>
<dbReference type="InterPro" id="IPR036188">
    <property type="entry name" value="FAD/NAD-bd_sf"/>
</dbReference>
<dbReference type="OMA" id="RESWFLI"/>